<keyword evidence="1" id="KW-1133">Transmembrane helix</keyword>
<protein>
    <submittedName>
        <fullName evidence="2 3">Branched-chain amino acid transport</fullName>
    </submittedName>
</protein>
<evidence type="ECO:0000313" key="2">
    <source>
        <dbReference type="EMBL" id="EFW91354.1"/>
    </source>
</evidence>
<gene>
    <name evidence="3" type="ORF">SAMN05444342_3077</name>
    <name evidence="2" type="ORF">ZOD2009_14636</name>
</gene>
<dbReference type="Proteomes" id="UP000003751">
    <property type="component" value="Unassembled WGS sequence"/>
</dbReference>
<dbReference type="Pfam" id="PF05437">
    <property type="entry name" value="AzlD"/>
    <property type="match status" value="1"/>
</dbReference>
<keyword evidence="1" id="KW-0812">Transmembrane</keyword>
<sequence length="117" mass="12535">MIPMVTGYDSVMIWVIIVAAGIGTFVLKFLFFLIFSRINEMNPIATKILNFVPAAVLAALVAPSILVISTELNGTLIFDTPKLIAGVIAGAVAYRTNNALWTISVGLLALWTANLVL</sequence>
<dbReference type="OrthoDB" id="187711at2157"/>
<dbReference type="EMBL" id="FRAN01000004">
    <property type="protein sequence ID" value="SHL11654.1"/>
    <property type="molecule type" value="Genomic_DNA"/>
</dbReference>
<dbReference type="EMBL" id="AEMG01000015">
    <property type="protein sequence ID" value="EFW91354.1"/>
    <property type="molecule type" value="Genomic_DNA"/>
</dbReference>
<evidence type="ECO:0000313" key="4">
    <source>
        <dbReference type="Proteomes" id="UP000003751"/>
    </source>
</evidence>
<feature type="transmembrane region" description="Helical" evidence="1">
    <location>
        <begin position="12"/>
        <end position="36"/>
    </location>
</feature>
<dbReference type="eggNOG" id="arCOG06625">
    <property type="taxonomic scope" value="Archaea"/>
</dbReference>
<dbReference type="Proteomes" id="UP000184203">
    <property type="component" value="Unassembled WGS sequence"/>
</dbReference>
<organism evidence="2 4">
    <name type="scientific">Haladaptatus paucihalophilus DX253</name>
    <dbReference type="NCBI Taxonomy" id="797209"/>
    <lineage>
        <taxon>Archaea</taxon>
        <taxon>Methanobacteriati</taxon>
        <taxon>Methanobacteriota</taxon>
        <taxon>Stenosarchaea group</taxon>
        <taxon>Halobacteria</taxon>
        <taxon>Halobacteriales</taxon>
        <taxon>Haladaptataceae</taxon>
        <taxon>Haladaptatus</taxon>
    </lineage>
</organism>
<dbReference type="AlphaFoldDB" id="E7QVU1"/>
<keyword evidence="1" id="KW-0472">Membrane</keyword>
<dbReference type="InterPro" id="IPR008407">
    <property type="entry name" value="Brnchd-chn_aa_trnsp_AzlD"/>
</dbReference>
<proteinExistence type="predicted"/>
<feature type="transmembrane region" description="Helical" evidence="1">
    <location>
        <begin position="48"/>
        <end position="68"/>
    </location>
</feature>
<evidence type="ECO:0000313" key="3">
    <source>
        <dbReference type="EMBL" id="SHL11654.1"/>
    </source>
</evidence>
<evidence type="ECO:0000313" key="5">
    <source>
        <dbReference type="Proteomes" id="UP000184203"/>
    </source>
</evidence>
<dbReference type="STRING" id="797209.GCA_000376445_03440"/>
<keyword evidence="5" id="KW-1185">Reference proteome</keyword>
<accession>E7QVU1</accession>
<reference evidence="5" key="3">
    <citation type="submission" date="2016-11" db="EMBL/GenBank/DDBJ databases">
        <authorList>
            <person name="Varghese N."/>
            <person name="Submissions S."/>
        </authorList>
    </citation>
    <scope>NUCLEOTIDE SEQUENCE [LARGE SCALE GENOMIC DNA]</scope>
    <source>
        <strain evidence="5">DX253</strain>
    </source>
</reference>
<feature type="transmembrane region" description="Helical" evidence="1">
    <location>
        <begin position="99"/>
        <end position="116"/>
    </location>
</feature>
<evidence type="ECO:0000256" key="1">
    <source>
        <dbReference type="SAM" id="Phobius"/>
    </source>
</evidence>
<name>E7QVU1_HALPU</name>
<reference evidence="3" key="2">
    <citation type="submission" date="2016-11" db="EMBL/GenBank/DDBJ databases">
        <authorList>
            <person name="Jaros S."/>
            <person name="Januszkiewicz K."/>
            <person name="Wedrychowicz H."/>
        </authorList>
    </citation>
    <scope>NUCLEOTIDE SEQUENCE [LARGE SCALE GENOMIC DNA]</scope>
    <source>
        <strain evidence="3">DX253</strain>
    </source>
</reference>
<reference evidence="2 4" key="1">
    <citation type="journal article" date="2014" name="ISME J.">
        <title>Trehalose/2-sulfotrehalose biosynthesis and glycine-betaine uptake are widely spread mechanisms for osmoadaptation in the Halobacteriales.</title>
        <authorList>
            <person name="Youssef N.H."/>
            <person name="Savage-Ashlock K.N."/>
            <person name="McCully A.L."/>
            <person name="Luedtke B."/>
            <person name="Shaw E.I."/>
            <person name="Hoff W.D."/>
            <person name="Elshahed M.S."/>
        </authorList>
    </citation>
    <scope>NUCLEOTIDE SEQUENCE [LARGE SCALE GENOMIC DNA]</scope>
    <source>
        <strain evidence="2 4">DX253</strain>
    </source>
</reference>